<dbReference type="EMBL" id="CAJNXB010005134">
    <property type="protein sequence ID" value="CAF3410852.1"/>
    <property type="molecule type" value="Genomic_DNA"/>
</dbReference>
<name>A0A818B1H1_9BILA</name>
<gene>
    <name evidence="1" type="ORF">TIS948_LOCUS28575</name>
</gene>
<dbReference type="AlphaFoldDB" id="A0A818B1H1"/>
<organism evidence="1 2">
    <name type="scientific">Rotaria socialis</name>
    <dbReference type="NCBI Taxonomy" id="392032"/>
    <lineage>
        <taxon>Eukaryota</taxon>
        <taxon>Metazoa</taxon>
        <taxon>Spiralia</taxon>
        <taxon>Gnathifera</taxon>
        <taxon>Rotifera</taxon>
        <taxon>Eurotatoria</taxon>
        <taxon>Bdelloidea</taxon>
        <taxon>Philodinida</taxon>
        <taxon>Philodinidae</taxon>
        <taxon>Rotaria</taxon>
    </lineage>
</organism>
<sequence length="326" mass="37974">MTVLLTHSFVGLVPPLIDGIPITLHYQTDSFKKLCEWFSTEDRSHLINIHMILPITNMQIALNQLLLSALGTNNKSEAIDIIRRWIWIFKQSSLKNFRIVGFSTDGDPRHMRAMRLVTVFFATLPNIKSNSYTNAFHLKIPKEWNWYFLSDSHLFLWFQDAANEYLGEQVSSNSCLIITRCELKDEEERAKIRKELEEDTHFKPIAGFFPRGVHFSGSLDYDAYKSSPLTLEDQFDTIMQDRARLIELLLTDIKPFMISNSLISDLFQWQLLLARKQEEIDLIQTDKNSYINDIELMKNKEHEQELVIKKLKLEARKQNGNGCTIS</sequence>
<evidence type="ECO:0000313" key="1">
    <source>
        <dbReference type="EMBL" id="CAF3410852.1"/>
    </source>
</evidence>
<comment type="caution">
    <text evidence="1">The sequence shown here is derived from an EMBL/GenBank/DDBJ whole genome shotgun (WGS) entry which is preliminary data.</text>
</comment>
<proteinExistence type="predicted"/>
<reference evidence="1" key="1">
    <citation type="submission" date="2021-02" db="EMBL/GenBank/DDBJ databases">
        <authorList>
            <person name="Nowell W R."/>
        </authorList>
    </citation>
    <scope>NUCLEOTIDE SEQUENCE</scope>
</reference>
<evidence type="ECO:0000313" key="2">
    <source>
        <dbReference type="Proteomes" id="UP000663825"/>
    </source>
</evidence>
<accession>A0A818B1H1</accession>
<dbReference type="Proteomes" id="UP000663825">
    <property type="component" value="Unassembled WGS sequence"/>
</dbReference>
<protein>
    <submittedName>
        <fullName evidence="1">Uncharacterized protein</fullName>
    </submittedName>
</protein>
<dbReference type="OrthoDB" id="10058137at2759"/>